<evidence type="ECO:0000313" key="17">
    <source>
        <dbReference type="Proteomes" id="UP000437068"/>
    </source>
</evidence>
<evidence type="ECO:0000256" key="6">
    <source>
        <dbReference type="SAM" id="MobiDB-lite"/>
    </source>
</evidence>
<evidence type="ECO:0000313" key="8">
    <source>
        <dbReference type="EMBL" id="KAE8980933.1"/>
    </source>
</evidence>
<dbReference type="OrthoDB" id="91617at2759"/>
<dbReference type="Proteomes" id="UP000488956">
    <property type="component" value="Unassembled WGS sequence"/>
</dbReference>
<evidence type="ECO:0000256" key="4">
    <source>
        <dbReference type="ARBA" id="ARBA00022729"/>
    </source>
</evidence>
<protein>
    <recommendedName>
        <fullName evidence="5">RxLR effector protein</fullName>
    </recommendedName>
</protein>
<evidence type="ECO:0000313" key="22">
    <source>
        <dbReference type="Proteomes" id="UP000488956"/>
    </source>
</evidence>
<dbReference type="InterPro" id="IPR031825">
    <property type="entry name" value="RXLR"/>
</dbReference>
<dbReference type="EMBL" id="QXGF01002229">
    <property type="protein sequence ID" value="KAE8925586.1"/>
    <property type="molecule type" value="Genomic_DNA"/>
</dbReference>
<name>A0A6A3DZC9_9STRA</name>
<dbReference type="EMBL" id="QXFZ01002222">
    <property type="protein sequence ID" value="KAE9079354.1"/>
    <property type="molecule type" value="Genomic_DNA"/>
</dbReference>
<dbReference type="Pfam" id="PF16810">
    <property type="entry name" value="RXLR"/>
    <property type="match status" value="1"/>
</dbReference>
<gene>
    <name evidence="14" type="ORF">PF001_g22709</name>
    <name evidence="13" type="ORF">PF002_g24488</name>
    <name evidence="12" type="ORF">PF004_g22438</name>
    <name evidence="11" type="ORF">PF005_g23470</name>
    <name evidence="10" type="ORF">PF007_g23483</name>
    <name evidence="7" type="ORF">PF009_g24208</name>
    <name evidence="9" type="ORF">PF010_g22868</name>
    <name evidence="8" type="ORF">PF011_g22229</name>
</gene>
<evidence type="ECO:0000256" key="5">
    <source>
        <dbReference type="RuleBase" id="RU367124"/>
    </source>
</evidence>
<keyword evidence="16" id="KW-1185">Reference proteome</keyword>
<dbReference type="EMBL" id="QXGD01002239">
    <property type="protein sequence ID" value="KAE9191470.1"/>
    <property type="molecule type" value="Genomic_DNA"/>
</dbReference>
<dbReference type="EMBL" id="QXGC01002248">
    <property type="protein sequence ID" value="KAE9188674.1"/>
    <property type="molecule type" value="Genomic_DNA"/>
</dbReference>
<dbReference type="Proteomes" id="UP000440367">
    <property type="component" value="Unassembled WGS sequence"/>
</dbReference>
<dbReference type="AlphaFoldDB" id="A0A6A3DZC9"/>
<dbReference type="GO" id="GO:0005576">
    <property type="term" value="C:extracellular region"/>
    <property type="evidence" value="ECO:0007669"/>
    <property type="project" value="UniProtKB-SubCell"/>
</dbReference>
<evidence type="ECO:0000313" key="16">
    <source>
        <dbReference type="Proteomes" id="UP000433483"/>
    </source>
</evidence>
<reference evidence="15 16" key="1">
    <citation type="submission" date="2018-08" db="EMBL/GenBank/DDBJ databases">
        <title>Genomic investigation of the strawberry pathogen Phytophthora fragariae indicates pathogenicity is determined by transcriptional variation in three key races.</title>
        <authorList>
            <person name="Adams T.M."/>
            <person name="Armitage A.D."/>
            <person name="Sobczyk M.K."/>
            <person name="Bates H.J."/>
            <person name="Dunwell J.M."/>
            <person name="Nellist C.F."/>
            <person name="Harrison R.J."/>
        </authorList>
    </citation>
    <scope>NUCLEOTIDE SEQUENCE [LARGE SCALE GENOMIC DNA]</scope>
    <source>
        <strain evidence="14 17">A4</strain>
        <strain evidence="13 18">BC-1</strain>
        <strain evidence="12 21">BC-23</strain>
        <strain evidence="11 16">NOV-27</strain>
        <strain evidence="10 19">NOV-71</strain>
        <strain evidence="7 15">NOV-9</strain>
        <strain evidence="9 22">ONT-3</strain>
        <strain evidence="8 20">SCRP245</strain>
    </source>
</reference>
<evidence type="ECO:0000313" key="18">
    <source>
        <dbReference type="Proteomes" id="UP000440367"/>
    </source>
</evidence>
<dbReference type="Proteomes" id="UP000437068">
    <property type="component" value="Unassembled WGS sequence"/>
</dbReference>
<feature type="chain" id="PRO_5033920097" description="RxLR effector protein" evidence="5">
    <location>
        <begin position="24"/>
        <end position="128"/>
    </location>
</feature>
<evidence type="ECO:0000313" key="20">
    <source>
        <dbReference type="Proteomes" id="UP000460718"/>
    </source>
</evidence>
<keyword evidence="3 5" id="KW-0964">Secreted</keyword>
<comment type="function">
    <text evidence="5">Effector that suppresses plant defense responses during pathogen infection.</text>
</comment>
<evidence type="ECO:0000313" key="11">
    <source>
        <dbReference type="EMBL" id="KAE9179979.1"/>
    </source>
</evidence>
<dbReference type="EMBL" id="QXFX01002240">
    <property type="protein sequence ID" value="KAE9079117.1"/>
    <property type="molecule type" value="Genomic_DNA"/>
</dbReference>
<dbReference type="EMBL" id="QXGE01002224">
    <property type="protein sequence ID" value="KAE9283745.1"/>
    <property type="molecule type" value="Genomic_DNA"/>
</dbReference>
<evidence type="ECO:0000313" key="15">
    <source>
        <dbReference type="Proteomes" id="UP000429523"/>
    </source>
</evidence>
<dbReference type="EMBL" id="QXFW01002202">
    <property type="protein sequence ID" value="KAE8980933.1"/>
    <property type="molecule type" value="Genomic_DNA"/>
</dbReference>
<sequence>MRLCFIVLVAAVALLTGTKRVLAAPKSDLVHTGRALATEHNDEEKTRGLRADHTAGEKEDEERGLFDYIVDHLAAKKQYREWYKAGFKPGTVTQMLRKREAQGREVDWVVAKGYPDYYRRRKHSFLYF</sequence>
<evidence type="ECO:0000313" key="13">
    <source>
        <dbReference type="EMBL" id="KAE9191470.1"/>
    </source>
</evidence>
<proteinExistence type="inferred from homology"/>
<keyword evidence="4 5" id="KW-0732">Signal</keyword>
<dbReference type="Proteomes" id="UP000476176">
    <property type="component" value="Unassembled WGS sequence"/>
</dbReference>
<evidence type="ECO:0000256" key="1">
    <source>
        <dbReference type="ARBA" id="ARBA00004613"/>
    </source>
</evidence>
<feature type="signal peptide" evidence="5">
    <location>
        <begin position="1"/>
        <end position="23"/>
    </location>
</feature>
<evidence type="ECO:0000313" key="14">
    <source>
        <dbReference type="EMBL" id="KAE9283745.1"/>
    </source>
</evidence>
<feature type="region of interest" description="Disordered" evidence="6">
    <location>
        <begin position="37"/>
        <end position="58"/>
    </location>
</feature>
<dbReference type="Proteomes" id="UP000429523">
    <property type="component" value="Unassembled WGS sequence"/>
</dbReference>
<dbReference type="EMBL" id="QXGB01002238">
    <property type="protein sequence ID" value="KAE9179979.1"/>
    <property type="molecule type" value="Genomic_DNA"/>
</dbReference>
<evidence type="ECO:0000313" key="12">
    <source>
        <dbReference type="EMBL" id="KAE9188674.1"/>
    </source>
</evidence>
<comment type="subcellular location">
    <subcellularLocation>
        <location evidence="1 5">Secreted</location>
    </subcellularLocation>
</comment>
<dbReference type="Proteomes" id="UP000433483">
    <property type="component" value="Unassembled WGS sequence"/>
</dbReference>
<evidence type="ECO:0000313" key="21">
    <source>
        <dbReference type="Proteomes" id="UP000476176"/>
    </source>
</evidence>
<evidence type="ECO:0000256" key="3">
    <source>
        <dbReference type="ARBA" id="ARBA00022525"/>
    </source>
</evidence>
<evidence type="ECO:0000313" key="7">
    <source>
        <dbReference type="EMBL" id="KAE8925586.1"/>
    </source>
</evidence>
<evidence type="ECO:0000313" key="9">
    <source>
        <dbReference type="EMBL" id="KAE9079117.1"/>
    </source>
</evidence>
<dbReference type="Proteomes" id="UP000441208">
    <property type="component" value="Unassembled WGS sequence"/>
</dbReference>
<dbReference type="Proteomes" id="UP000460718">
    <property type="component" value="Unassembled WGS sequence"/>
</dbReference>
<organism evidence="7 15">
    <name type="scientific">Phytophthora fragariae</name>
    <dbReference type="NCBI Taxonomy" id="53985"/>
    <lineage>
        <taxon>Eukaryota</taxon>
        <taxon>Sar</taxon>
        <taxon>Stramenopiles</taxon>
        <taxon>Oomycota</taxon>
        <taxon>Peronosporomycetes</taxon>
        <taxon>Peronosporales</taxon>
        <taxon>Peronosporaceae</taxon>
        <taxon>Phytophthora</taxon>
    </lineage>
</organism>
<evidence type="ECO:0000313" key="10">
    <source>
        <dbReference type="EMBL" id="KAE9079354.1"/>
    </source>
</evidence>
<comment type="caution">
    <text evidence="7">The sequence shown here is derived from an EMBL/GenBank/DDBJ whole genome shotgun (WGS) entry which is preliminary data.</text>
</comment>
<comment type="similarity">
    <text evidence="2 5">Belongs to the RxLR effector family.</text>
</comment>
<accession>A0A6A3DZC9</accession>
<comment type="domain">
    <text evidence="5">The RxLR-dEER motif acts to carry the protein into the host cell cytoplasm through binding to cell surface phosphatidylinositol-3-phosphate.</text>
</comment>
<evidence type="ECO:0000256" key="2">
    <source>
        <dbReference type="ARBA" id="ARBA00010400"/>
    </source>
</evidence>
<evidence type="ECO:0000313" key="19">
    <source>
        <dbReference type="Proteomes" id="UP000441208"/>
    </source>
</evidence>